<gene>
    <name evidence="2" type="ORF">PanWU01x14_123170</name>
</gene>
<dbReference type="Proteomes" id="UP000237105">
    <property type="component" value="Unassembled WGS sequence"/>
</dbReference>
<dbReference type="OrthoDB" id="759788at2759"/>
<keyword evidence="1" id="KW-1133">Transmembrane helix</keyword>
<accession>A0A2P5CU74</accession>
<dbReference type="STRING" id="3476.A0A2P5CU74"/>
<evidence type="ECO:0008006" key="4">
    <source>
        <dbReference type="Google" id="ProtNLM"/>
    </source>
</evidence>
<dbReference type="PANTHER" id="PTHR34189:SF13">
    <property type="entry name" value="TRANSMEMBRANE PROTEIN"/>
    <property type="match status" value="1"/>
</dbReference>
<evidence type="ECO:0000313" key="2">
    <source>
        <dbReference type="EMBL" id="PON64605.1"/>
    </source>
</evidence>
<protein>
    <recommendedName>
        <fullName evidence="4">Transmembrane protein</fullName>
    </recommendedName>
</protein>
<feature type="transmembrane region" description="Helical" evidence="1">
    <location>
        <begin position="72"/>
        <end position="91"/>
    </location>
</feature>
<sequence length="132" mass="15393">MQQRSSRASSRISSSENLSVLSNSTSYSYGYRERTSSEVEEEREQLEYNLPTCDPLSHAAIREQSRLRSAHNVIHLIPLVLLLCAIVLWFFSYPGRRIKIQEDFQFESRRHVLSSSLYCYLKLSERLSNTIM</sequence>
<dbReference type="PANTHER" id="PTHR34189">
    <property type="entry name" value="TRANSMEMBRANE PROTEIN"/>
    <property type="match status" value="1"/>
</dbReference>
<evidence type="ECO:0000313" key="3">
    <source>
        <dbReference type="Proteomes" id="UP000237105"/>
    </source>
</evidence>
<comment type="caution">
    <text evidence="2">The sequence shown here is derived from an EMBL/GenBank/DDBJ whole genome shotgun (WGS) entry which is preliminary data.</text>
</comment>
<keyword evidence="3" id="KW-1185">Reference proteome</keyword>
<reference evidence="3" key="1">
    <citation type="submission" date="2016-06" db="EMBL/GenBank/DDBJ databases">
        <title>Parallel loss of symbiosis genes in relatives of nitrogen-fixing non-legume Parasponia.</title>
        <authorList>
            <person name="Van Velzen R."/>
            <person name="Holmer R."/>
            <person name="Bu F."/>
            <person name="Rutten L."/>
            <person name="Van Zeijl A."/>
            <person name="Liu W."/>
            <person name="Santuari L."/>
            <person name="Cao Q."/>
            <person name="Sharma T."/>
            <person name="Shen D."/>
            <person name="Roswanjaya Y."/>
            <person name="Wardhani T."/>
            <person name="Kalhor M.S."/>
            <person name="Jansen J."/>
            <person name="Van den Hoogen J."/>
            <person name="Gungor B."/>
            <person name="Hartog M."/>
            <person name="Hontelez J."/>
            <person name="Verver J."/>
            <person name="Yang W.-C."/>
            <person name="Schijlen E."/>
            <person name="Repin R."/>
            <person name="Schilthuizen M."/>
            <person name="Schranz E."/>
            <person name="Heidstra R."/>
            <person name="Miyata K."/>
            <person name="Fedorova E."/>
            <person name="Kohlen W."/>
            <person name="Bisseling T."/>
            <person name="Smit S."/>
            <person name="Geurts R."/>
        </authorList>
    </citation>
    <scope>NUCLEOTIDE SEQUENCE [LARGE SCALE GENOMIC DNA]</scope>
    <source>
        <strain evidence="3">cv. WU1-14</strain>
    </source>
</reference>
<evidence type="ECO:0000256" key="1">
    <source>
        <dbReference type="SAM" id="Phobius"/>
    </source>
</evidence>
<keyword evidence="1" id="KW-0472">Membrane</keyword>
<keyword evidence="1" id="KW-0812">Transmembrane</keyword>
<dbReference type="AlphaFoldDB" id="A0A2P5CU74"/>
<dbReference type="EMBL" id="JXTB01000094">
    <property type="protein sequence ID" value="PON64605.1"/>
    <property type="molecule type" value="Genomic_DNA"/>
</dbReference>
<organism evidence="2 3">
    <name type="scientific">Parasponia andersonii</name>
    <name type="common">Sponia andersonii</name>
    <dbReference type="NCBI Taxonomy" id="3476"/>
    <lineage>
        <taxon>Eukaryota</taxon>
        <taxon>Viridiplantae</taxon>
        <taxon>Streptophyta</taxon>
        <taxon>Embryophyta</taxon>
        <taxon>Tracheophyta</taxon>
        <taxon>Spermatophyta</taxon>
        <taxon>Magnoliopsida</taxon>
        <taxon>eudicotyledons</taxon>
        <taxon>Gunneridae</taxon>
        <taxon>Pentapetalae</taxon>
        <taxon>rosids</taxon>
        <taxon>fabids</taxon>
        <taxon>Rosales</taxon>
        <taxon>Cannabaceae</taxon>
        <taxon>Parasponia</taxon>
    </lineage>
</organism>
<proteinExistence type="predicted"/>
<name>A0A2P5CU74_PARAD</name>